<accession>A0A388LTS6</accession>
<dbReference type="Proteomes" id="UP000265515">
    <property type="component" value="Unassembled WGS sequence"/>
</dbReference>
<dbReference type="EMBL" id="BFEA01000528">
    <property type="protein sequence ID" value="GBG85643.1"/>
    <property type="molecule type" value="Genomic_DNA"/>
</dbReference>
<dbReference type="Gramene" id="GBG85643">
    <property type="protein sequence ID" value="GBG85643"/>
    <property type="gene ID" value="CBR_g40372"/>
</dbReference>
<dbReference type="AlphaFoldDB" id="A0A388LTS6"/>
<sequence>MPRLLSPALAPELPDDGDGSSSGVKNVPLPIADQIRHNAFAERITHGEQLAAAAARATTVCDIGTARHGTAPHGAAERRLSSHHRVVVDSSLLSFVVNALKKNLQRSRRQAGGRGGSKSGRARGEQEREGEGEGEGEAGGLHAGRGAQAAATEPQAREAPGARIPSRRSADAAECSRRDGGRSMRACGVWRGGDACMWSVEGRGNTHSPTTECLLLALTPPPK</sequence>
<gene>
    <name evidence="2" type="ORF">CBR_g40372</name>
</gene>
<feature type="region of interest" description="Disordered" evidence="1">
    <location>
        <begin position="1"/>
        <end position="24"/>
    </location>
</feature>
<proteinExistence type="predicted"/>
<feature type="compositionally biased region" description="Basic and acidic residues" evidence="1">
    <location>
        <begin position="168"/>
        <end position="182"/>
    </location>
</feature>
<organism evidence="2 3">
    <name type="scientific">Chara braunii</name>
    <name type="common">Braun's stonewort</name>
    <dbReference type="NCBI Taxonomy" id="69332"/>
    <lineage>
        <taxon>Eukaryota</taxon>
        <taxon>Viridiplantae</taxon>
        <taxon>Streptophyta</taxon>
        <taxon>Charophyceae</taxon>
        <taxon>Charales</taxon>
        <taxon>Characeae</taxon>
        <taxon>Chara</taxon>
    </lineage>
</organism>
<evidence type="ECO:0000313" key="3">
    <source>
        <dbReference type="Proteomes" id="UP000265515"/>
    </source>
</evidence>
<evidence type="ECO:0000256" key="1">
    <source>
        <dbReference type="SAM" id="MobiDB-lite"/>
    </source>
</evidence>
<protein>
    <submittedName>
        <fullName evidence="2">Uncharacterized protein</fullName>
    </submittedName>
</protein>
<feature type="region of interest" description="Disordered" evidence="1">
    <location>
        <begin position="104"/>
        <end position="186"/>
    </location>
</feature>
<name>A0A388LTS6_CHABU</name>
<evidence type="ECO:0000313" key="2">
    <source>
        <dbReference type="EMBL" id="GBG85643.1"/>
    </source>
</evidence>
<feature type="compositionally biased region" description="Basic and acidic residues" evidence="1">
    <location>
        <begin position="122"/>
        <end position="131"/>
    </location>
</feature>
<comment type="caution">
    <text evidence="2">The sequence shown here is derived from an EMBL/GenBank/DDBJ whole genome shotgun (WGS) entry which is preliminary data.</text>
</comment>
<keyword evidence="3" id="KW-1185">Reference proteome</keyword>
<reference evidence="2 3" key="1">
    <citation type="journal article" date="2018" name="Cell">
        <title>The Chara Genome: Secondary Complexity and Implications for Plant Terrestrialization.</title>
        <authorList>
            <person name="Nishiyama T."/>
            <person name="Sakayama H."/>
            <person name="Vries J.D."/>
            <person name="Buschmann H."/>
            <person name="Saint-Marcoux D."/>
            <person name="Ullrich K.K."/>
            <person name="Haas F.B."/>
            <person name="Vanderstraeten L."/>
            <person name="Becker D."/>
            <person name="Lang D."/>
            <person name="Vosolsobe S."/>
            <person name="Rombauts S."/>
            <person name="Wilhelmsson P.K.I."/>
            <person name="Janitza P."/>
            <person name="Kern R."/>
            <person name="Heyl A."/>
            <person name="Rumpler F."/>
            <person name="Villalobos L.I.A.C."/>
            <person name="Clay J.M."/>
            <person name="Skokan R."/>
            <person name="Toyoda A."/>
            <person name="Suzuki Y."/>
            <person name="Kagoshima H."/>
            <person name="Schijlen E."/>
            <person name="Tajeshwar N."/>
            <person name="Catarino B."/>
            <person name="Hetherington A.J."/>
            <person name="Saltykova A."/>
            <person name="Bonnot C."/>
            <person name="Breuninger H."/>
            <person name="Symeonidi A."/>
            <person name="Radhakrishnan G.V."/>
            <person name="Van Nieuwerburgh F."/>
            <person name="Deforce D."/>
            <person name="Chang C."/>
            <person name="Karol K.G."/>
            <person name="Hedrich R."/>
            <person name="Ulvskov P."/>
            <person name="Glockner G."/>
            <person name="Delwiche C.F."/>
            <person name="Petrasek J."/>
            <person name="Van de Peer Y."/>
            <person name="Friml J."/>
            <person name="Beilby M."/>
            <person name="Dolan L."/>
            <person name="Kohara Y."/>
            <person name="Sugano S."/>
            <person name="Fujiyama A."/>
            <person name="Delaux P.-M."/>
            <person name="Quint M."/>
            <person name="TheiBen G."/>
            <person name="Hagemann M."/>
            <person name="Harholt J."/>
            <person name="Dunand C."/>
            <person name="Zachgo S."/>
            <person name="Langdale J."/>
            <person name="Maumus F."/>
            <person name="Straeten D.V.D."/>
            <person name="Gould S.B."/>
            <person name="Rensing S.A."/>
        </authorList>
    </citation>
    <scope>NUCLEOTIDE SEQUENCE [LARGE SCALE GENOMIC DNA]</scope>
    <source>
        <strain evidence="2 3">S276</strain>
    </source>
</reference>